<dbReference type="PROSITE" id="PS51667">
    <property type="entry name" value="WRC"/>
    <property type="match status" value="1"/>
</dbReference>
<name>A0A2Z6P550_TRISU</name>
<sequence>MMLQHHQNHHHHSFSFDQHDSSAVPAGYGPTAYNMAFGVNSDSSALDATTTIDNGGVPLTLQPFHNISAITTPKSSGTAVGMAASLGNPFTISQWRELQRQVMIYKYLVASFPVPSELLSLDGSFKQKLSSRNRSKNDPEAGRCRRTDGKKWRCSRDVAHDSDKYCEKHMHRGRPARSRKHVELHTNDNIHNQIKKAHCDSNPFSVSNVGGSSSHFHPYSAFYPYHQSFLSLDNNSIGIKAPSYDFSNWQQRCLEWMMLNGAYNSRWHTLMHYNKLGLTNESFYQNNTESQYLNSFPIYTTSELPPQEKLFSLMYNPLTVPMQTLQYDGSSNAETVENNVNTNNNVSDTSIGNLYDSSLDLSMGGPLAEVLRPIKVTSINDATNSNPSSHVATNHIESIGASGGTGMLSSPSAVLHDKTLVTFSDSSGNSSPTTCIIKGQF</sequence>
<evidence type="ECO:0000256" key="3">
    <source>
        <dbReference type="ARBA" id="ARBA00023242"/>
    </source>
</evidence>
<keyword evidence="3 5" id="KW-0539">Nucleus</keyword>
<dbReference type="Pfam" id="PF08879">
    <property type="entry name" value="WRC"/>
    <property type="match status" value="1"/>
</dbReference>
<evidence type="ECO:0000313" key="9">
    <source>
        <dbReference type="EMBL" id="GAU51548.1"/>
    </source>
</evidence>
<evidence type="ECO:0000313" key="10">
    <source>
        <dbReference type="Proteomes" id="UP000242715"/>
    </source>
</evidence>
<dbReference type="OrthoDB" id="1937002at2759"/>
<organism evidence="9 10">
    <name type="scientific">Trifolium subterraneum</name>
    <name type="common">Subterranean clover</name>
    <dbReference type="NCBI Taxonomy" id="3900"/>
    <lineage>
        <taxon>Eukaryota</taxon>
        <taxon>Viridiplantae</taxon>
        <taxon>Streptophyta</taxon>
        <taxon>Embryophyta</taxon>
        <taxon>Tracheophyta</taxon>
        <taxon>Spermatophyta</taxon>
        <taxon>Magnoliopsida</taxon>
        <taxon>eudicotyledons</taxon>
        <taxon>Gunneridae</taxon>
        <taxon>Pentapetalae</taxon>
        <taxon>rosids</taxon>
        <taxon>fabids</taxon>
        <taxon>Fabales</taxon>
        <taxon>Fabaceae</taxon>
        <taxon>Papilionoideae</taxon>
        <taxon>50 kb inversion clade</taxon>
        <taxon>NPAAA clade</taxon>
        <taxon>Hologalegina</taxon>
        <taxon>IRL clade</taxon>
        <taxon>Trifolieae</taxon>
        <taxon>Trifolium</taxon>
    </lineage>
</organism>
<evidence type="ECO:0000259" key="8">
    <source>
        <dbReference type="PROSITE" id="PS51667"/>
    </source>
</evidence>
<evidence type="ECO:0000259" key="7">
    <source>
        <dbReference type="PROSITE" id="PS51666"/>
    </source>
</evidence>
<dbReference type="AlphaFoldDB" id="A0A2Z6P550"/>
<evidence type="ECO:0000256" key="4">
    <source>
        <dbReference type="PROSITE-ProRule" id="PRU01002"/>
    </source>
</evidence>
<evidence type="ECO:0000256" key="1">
    <source>
        <dbReference type="ARBA" id="ARBA00004123"/>
    </source>
</evidence>
<dbReference type="GO" id="GO:0005524">
    <property type="term" value="F:ATP binding"/>
    <property type="evidence" value="ECO:0007669"/>
    <property type="project" value="UniProtKB-UniRule"/>
</dbReference>
<dbReference type="GO" id="GO:0006355">
    <property type="term" value="P:regulation of DNA-templated transcription"/>
    <property type="evidence" value="ECO:0007669"/>
    <property type="project" value="InterPro"/>
</dbReference>
<dbReference type="InterPro" id="IPR031137">
    <property type="entry name" value="GRF"/>
</dbReference>
<dbReference type="GO" id="GO:0005634">
    <property type="term" value="C:nucleus"/>
    <property type="evidence" value="ECO:0007669"/>
    <property type="project" value="UniProtKB-SubCell"/>
</dbReference>
<dbReference type="GO" id="GO:0099402">
    <property type="term" value="P:plant organ development"/>
    <property type="evidence" value="ECO:0007669"/>
    <property type="project" value="UniProtKB-ARBA"/>
</dbReference>
<dbReference type="InterPro" id="IPR014978">
    <property type="entry name" value="Gln-Leu-Gln_QLQ"/>
</dbReference>
<keyword evidence="5" id="KW-0804">Transcription</keyword>
<gene>
    <name evidence="9" type="ORF">TSUD_414110</name>
</gene>
<evidence type="ECO:0000256" key="6">
    <source>
        <dbReference type="SAM" id="MobiDB-lite"/>
    </source>
</evidence>
<feature type="compositionally biased region" description="Basic and acidic residues" evidence="6">
    <location>
        <begin position="135"/>
        <end position="148"/>
    </location>
</feature>
<dbReference type="PROSITE" id="PS51666">
    <property type="entry name" value="QLQ"/>
    <property type="match status" value="1"/>
</dbReference>
<dbReference type="Pfam" id="PF08880">
    <property type="entry name" value="QLQ"/>
    <property type="match status" value="1"/>
</dbReference>
<dbReference type="InterPro" id="IPR014977">
    <property type="entry name" value="WRC_dom"/>
</dbReference>
<evidence type="ECO:0000256" key="5">
    <source>
        <dbReference type="RuleBase" id="RU367127"/>
    </source>
</evidence>
<accession>A0A2Z6P550</accession>
<dbReference type="PANTHER" id="PTHR31602">
    <property type="entry name" value="GROWTH-REGULATING FACTOR 5"/>
    <property type="match status" value="1"/>
</dbReference>
<comment type="domain">
    <text evidence="5">The QLQ domain and WRC domain may be involved in protein-protein interaction and DNA-binding, respectively.</text>
</comment>
<dbReference type="GO" id="GO:0006351">
    <property type="term" value="P:DNA-templated transcription"/>
    <property type="evidence" value="ECO:0007669"/>
    <property type="project" value="UniProtKB-UniRule"/>
</dbReference>
<comment type="caution">
    <text evidence="4">Lacks conserved residue(s) required for the propagation of feature annotation.</text>
</comment>
<protein>
    <recommendedName>
        <fullName evidence="5">Growth-regulating factor</fullName>
    </recommendedName>
</protein>
<reference evidence="10" key="1">
    <citation type="journal article" date="2017" name="Front. Plant Sci.">
        <title>Climate Clever Clovers: New Paradigm to Reduce the Environmental Footprint of Ruminants by Breeding Low Methanogenic Forages Utilizing Haplotype Variation.</title>
        <authorList>
            <person name="Kaur P."/>
            <person name="Appels R."/>
            <person name="Bayer P.E."/>
            <person name="Keeble-Gagnere G."/>
            <person name="Wang J."/>
            <person name="Hirakawa H."/>
            <person name="Shirasawa K."/>
            <person name="Vercoe P."/>
            <person name="Stefanova K."/>
            <person name="Durmic Z."/>
            <person name="Nichols P."/>
            <person name="Revell C."/>
            <person name="Isobe S.N."/>
            <person name="Edwards D."/>
            <person name="Erskine W."/>
        </authorList>
    </citation>
    <scope>NUCLEOTIDE SEQUENCE [LARGE SCALE GENOMIC DNA]</scope>
    <source>
        <strain evidence="10">cv. Daliak</strain>
    </source>
</reference>
<keyword evidence="10" id="KW-1185">Reference proteome</keyword>
<keyword evidence="5" id="KW-0805">Transcription regulation</keyword>
<comment type="function">
    <text evidence="5">Transcription activator.</text>
</comment>
<feature type="region of interest" description="Disordered" evidence="6">
    <location>
        <begin position="127"/>
        <end position="148"/>
    </location>
</feature>
<feature type="domain" description="WRC" evidence="8">
    <location>
        <begin position="138"/>
        <end position="184"/>
    </location>
</feature>
<feature type="domain" description="QLQ" evidence="7">
    <location>
        <begin position="89"/>
        <end position="124"/>
    </location>
</feature>
<dbReference type="SMART" id="SM00951">
    <property type="entry name" value="QLQ"/>
    <property type="match status" value="1"/>
</dbReference>
<comment type="subcellular location">
    <subcellularLocation>
        <location evidence="1 5">Nucleus</location>
    </subcellularLocation>
</comment>
<dbReference type="Proteomes" id="UP000242715">
    <property type="component" value="Unassembled WGS sequence"/>
</dbReference>
<dbReference type="EMBL" id="DF975223">
    <property type="protein sequence ID" value="GAU51548.1"/>
    <property type="molecule type" value="Genomic_DNA"/>
</dbReference>
<dbReference type="PANTHER" id="PTHR31602:SF101">
    <property type="entry name" value="GROWTH-REGULATING FACTOR 7"/>
    <property type="match status" value="1"/>
</dbReference>
<comment type="similarity">
    <text evidence="2 5">Belongs to the GRF family.</text>
</comment>
<evidence type="ECO:0000256" key="2">
    <source>
        <dbReference type="ARBA" id="ARBA00008122"/>
    </source>
</evidence>
<keyword evidence="5" id="KW-0010">Activator</keyword>
<proteinExistence type="inferred from homology"/>